<feature type="transmembrane region" description="Helical" evidence="5">
    <location>
        <begin position="111"/>
        <end position="131"/>
    </location>
</feature>
<dbReference type="STRING" id="147375.BXP28_22050"/>
<feature type="domain" description="ABC transmembrane type-1" evidence="6">
    <location>
        <begin position="1"/>
        <end position="106"/>
    </location>
</feature>
<dbReference type="SUPFAM" id="SSF90123">
    <property type="entry name" value="ABC transporter transmembrane region"/>
    <property type="match status" value="1"/>
</dbReference>
<evidence type="ECO:0000256" key="1">
    <source>
        <dbReference type="ARBA" id="ARBA00004651"/>
    </source>
</evidence>
<reference evidence="8" key="1">
    <citation type="submission" date="2017-02" db="EMBL/GenBank/DDBJ databases">
        <title>Delineation of Paenibacillus larvae strains originating from foulbrood outbreaks.</title>
        <authorList>
            <person name="Beims H."/>
            <person name="Bunk B."/>
            <person name="Sproeer C."/>
            <person name="Mohr K.I."/>
            <person name="Pradella S."/>
            <person name="Guenther G."/>
            <person name="Rohde M."/>
            <person name="von der Ohe W."/>
            <person name="Steinert M."/>
        </authorList>
    </citation>
    <scope>NUCLEOTIDE SEQUENCE [LARGE SCALE GENOMIC DNA]</scope>
    <source>
        <strain evidence="8">Eric_III</strain>
    </source>
</reference>
<dbReference type="Gene3D" id="1.20.1560.10">
    <property type="entry name" value="ABC transporter type 1, transmembrane domain"/>
    <property type="match status" value="1"/>
</dbReference>
<evidence type="ECO:0000256" key="2">
    <source>
        <dbReference type="ARBA" id="ARBA00022692"/>
    </source>
</evidence>
<dbReference type="PROSITE" id="PS50929">
    <property type="entry name" value="ABC_TM1F"/>
    <property type="match status" value="1"/>
</dbReference>
<keyword evidence="4 5" id="KW-0472">Membrane</keyword>
<dbReference type="Pfam" id="PF00664">
    <property type="entry name" value="ABC_membrane"/>
    <property type="match status" value="1"/>
</dbReference>
<feature type="transmembrane region" description="Helical" evidence="5">
    <location>
        <begin position="55"/>
        <end position="73"/>
    </location>
</feature>
<evidence type="ECO:0000313" key="7">
    <source>
        <dbReference type="EMBL" id="AVF25856.1"/>
    </source>
</evidence>
<dbReference type="InterPro" id="IPR011527">
    <property type="entry name" value="ABC1_TM_dom"/>
</dbReference>
<evidence type="ECO:0000313" key="8">
    <source>
        <dbReference type="Proteomes" id="UP000239833"/>
    </source>
</evidence>
<gene>
    <name evidence="7" type="primary">yheI_1</name>
    <name evidence="7" type="ORF">ERICIII_01676</name>
</gene>
<protein>
    <submittedName>
        <fullName evidence="7">Putative multidrug resistance ABC transporter ATP-binding/permease protein YheI</fullName>
    </submittedName>
</protein>
<evidence type="ECO:0000256" key="5">
    <source>
        <dbReference type="SAM" id="Phobius"/>
    </source>
</evidence>
<dbReference type="InterPro" id="IPR036640">
    <property type="entry name" value="ABC1_TM_sf"/>
</dbReference>
<keyword evidence="7" id="KW-0547">Nucleotide-binding</keyword>
<sequence>MTTAVQENITGVRTVKSFAREPHEVDKFKLCNENYKETNIHTSKIWAKYFPVMELMANISVVILLDAGGYMVIQKQMTVGELVAFFSLIWYIIGPMWNIGMSVSDIRIKLMLFNILILMCRLVLLLESLVVPDQVRSTIISLLMRAYNVKEGSIFLAGIDIKDVTISSL</sequence>
<organism evidence="7 8">
    <name type="scientific">Paenibacillus larvae subsp. larvae</name>
    <dbReference type="NCBI Taxonomy" id="147375"/>
    <lineage>
        <taxon>Bacteria</taxon>
        <taxon>Bacillati</taxon>
        <taxon>Bacillota</taxon>
        <taxon>Bacilli</taxon>
        <taxon>Bacillales</taxon>
        <taxon>Paenibacillaceae</taxon>
        <taxon>Paenibacillus</taxon>
    </lineage>
</organism>
<dbReference type="InterPro" id="IPR039421">
    <property type="entry name" value="Type_1_exporter"/>
</dbReference>
<evidence type="ECO:0000259" key="6">
    <source>
        <dbReference type="PROSITE" id="PS50929"/>
    </source>
</evidence>
<accession>A0A2L1TYV2</accession>
<dbReference type="GO" id="GO:0005524">
    <property type="term" value="F:ATP binding"/>
    <property type="evidence" value="ECO:0007669"/>
    <property type="project" value="UniProtKB-KW"/>
</dbReference>
<proteinExistence type="predicted"/>
<feature type="transmembrane region" description="Helical" evidence="5">
    <location>
        <begin position="79"/>
        <end position="99"/>
    </location>
</feature>
<keyword evidence="7" id="KW-0067">ATP-binding</keyword>
<dbReference type="PANTHER" id="PTHR24221">
    <property type="entry name" value="ATP-BINDING CASSETTE SUB-FAMILY B"/>
    <property type="match status" value="1"/>
</dbReference>
<dbReference type="AlphaFoldDB" id="A0A2L1TYV2"/>
<dbReference type="GO" id="GO:0005886">
    <property type="term" value="C:plasma membrane"/>
    <property type="evidence" value="ECO:0007669"/>
    <property type="project" value="UniProtKB-SubCell"/>
</dbReference>
<keyword evidence="3 5" id="KW-1133">Transmembrane helix</keyword>
<dbReference type="GO" id="GO:0034040">
    <property type="term" value="F:ATPase-coupled lipid transmembrane transporter activity"/>
    <property type="evidence" value="ECO:0007669"/>
    <property type="project" value="TreeGrafter"/>
</dbReference>
<comment type="subcellular location">
    <subcellularLocation>
        <location evidence="1">Cell membrane</location>
        <topology evidence="1">Multi-pass membrane protein</topology>
    </subcellularLocation>
</comment>
<dbReference type="Proteomes" id="UP000239833">
    <property type="component" value="Chromosome"/>
</dbReference>
<name>A0A2L1TYV2_9BACL</name>
<evidence type="ECO:0000256" key="4">
    <source>
        <dbReference type="ARBA" id="ARBA00023136"/>
    </source>
</evidence>
<keyword evidence="2 5" id="KW-0812">Transmembrane</keyword>
<dbReference type="GO" id="GO:0140359">
    <property type="term" value="F:ABC-type transporter activity"/>
    <property type="evidence" value="ECO:0007669"/>
    <property type="project" value="InterPro"/>
</dbReference>
<dbReference type="PANTHER" id="PTHR24221:SF654">
    <property type="entry name" value="ATP-BINDING CASSETTE SUB-FAMILY B MEMBER 6"/>
    <property type="match status" value="1"/>
</dbReference>
<evidence type="ECO:0000256" key="3">
    <source>
        <dbReference type="ARBA" id="ARBA00022989"/>
    </source>
</evidence>
<dbReference type="EMBL" id="CP019655">
    <property type="protein sequence ID" value="AVF25856.1"/>
    <property type="molecule type" value="Genomic_DNA"/>
</dbReference>